<dbReference type="RefSeq" id="WP_161391210.1">
    <property type="nucleotide sequence ID" value="NZ_JBHSCP010000001.1"/>
</dbReference>
<dbReference type="Proteomes" id="UP000469430">
    <property type="component" value="Unassembled WGS sequence"/>
</dbReference>
<dbReference type="Pfam" id="PF13827">
    <property type="entry name" value="DUF4189"/>
    <property type="match status" value="1"/>
</dbReference>
<comment type="caution">
    <text evidence="3">The sequence shown here is derived from an EMBL/GenBank/DDBJ whole genome shotgun (WGS) entry which is preliminary data.</text>
</comment>
<dbReference type="EMBL" id="WTYJ01000002">
    <property type="protein sequence ID" value="MXO99494.1"/>
    <property type="molecule type" value="Genomic_DNA"/>
</dbReference>
<dbReference type="AlphaFoldDB" id="A0A6I4TUA0"/>
<evidence type="ECO:0000259" key="2">
    <source>
        <dbReference type="Pfam" id="PF13827"/>
    </source>
</evidence>
<sequence length="182" mass="19719">MRLIVFLSAMLTSLFGLVPAPAVAQNPPPIYNMPCAGGLPCVSPPPEVMFGTGYSAPGQVFETPAVRGPGYMAQSFAAIAFWQTEDGKHDYAYGSQRASSREEAERYAVRECEYRGGRNCTIGLWGGNGHFAIARSSDGRFHAGFAGRVNQARRLALDACKEVSSGCRVVETVDSTPYYFEF</sequence>
<keyword evidence="1" id="KW-0732">Signal</keyword>
<gene>
    <name evidence="3" type="ORF">GRI97_10890</name>
</gene>
<dbReference type="OrthoDB" id="7447935at2"/>
<organism evidence="3 4">
    <name type="scientific">Croceibacterium xixiisoli</name>
    <dbReference type="NCBI Taxonomy" id="1476466"/>
    <lineage>
        <taxon>Bacteria</taxon>
        <taxon>Pseudomonadati</taxon>
        <taxon>Pseudomonadota</taxon>
        <taxon>Alphaproteobacteria</taxon>
        <taxon>Sphingomonadales</taxon>
        <taxon>Erythrobacteraceae</taxon>
        <taxon>Croceibacterium</taxon>
    </lineage>
</organism>
<reference evidence="3 4" key="1">
    <citation type="submission" date="2019-12" db="EMBL/GenBank/DDBJ databases">
        <title>Genomic-based taxomic classification of the family Erythrobacteraceae.</title>
        <authorList>
            <person name="Xu L."/>
        </authorList>
    </citation>
    <scope>NUCLEOTIDE SEQUENCE [LARGE SCALE GENOMIC DNA]</scope>
    <source>
        <strain evidence="3 4">S36</strain>
    </source>
</reference>
<keyword evidence="4" id="KW-1185">Reference proteome</keyword>
<feature type="chain" id="PRO_5026243601" evidence="1">
    <location>
        <begin position="25"/>
        <end position="182"/>
    </location>
</feature>
<evidence type="ECO:0000313" key="3">
    <source>
        <dbReference type="EMBL" id="MXO99494.1"/>
    </source>
</evidence>
<feature type="signal peptide" evidence="1">
    <location>
        <begin position="1"/>
        <end position="24"/>
    </location>
</feature>
<protein>
    <submittedName>
        <fullName evidence="3">DUF4189 domain-containing protein</fullName>
    </submittedName>
</protein>
<name>A0A6I4TUA0_9SPHN</name>
<accession>A0A6I4TUA0</accession>
<evidence type="ECO:0000256" key="1">
    <source>
        <dbReference type="SAM" id="SignalP"/>
    </source>
</evidence>
<dbReference type="InterPro" id="IPR025240">
    <property type="entry name" value="DUF4189"/>
</dbReference>
<evidence type="ECO:0000313" key="4">
    <source>
        <dbReference type="Proteomes" id="UP000469430"/>
    </source>
</evidence>
<proteinExistence type="predicted"/>
<feature type="domain" description="DUF4189" evidence="2">
    <location>
        <begin position="76"/>
        <end position="172"/>
    </location>
</feature>